<feature type="region of interest" description="Disordered" evidence="7">
    <location>
        <begin position="1"/>
        <end position="90"/>
    </location>
</feature>
<keyword evidence="11" id="KW-1185">Reference proteome</keyword>
<evidence type="ECO:0000256" key="6">
    <source>
        <dbReference type="HAMAP-Rule" id="MF_03146"/>
    </source>
</evidence>
<dbReference type="NCBIfam" id="NF002621">
    <property type="entry name" value="PRK02287.1"/>
    <property type="match status" value="1"/>
</dbReference>
<dbReference type="PANTHER" id="PTHR20426:SF0">
    <property type="entry name" value="18S RRNA AMINOCARBOXYPROPYLTRANSFERASE"/>
    <property type="match status" value="1"/>
</dbReference>
<reference evidence="10 11" key="1">
    <citation type="journal article" date="2016" name="Nat. Commun.">
        <title>Extremotolerant tardigrade genome and improved radiotolerance of human cultured cells by tardigrade-unique protein.</title>
        <authorList>
            <person name="Hashimoto T."/>
            <person name="Horikawa D.D."/>
            <person name="Saito Y."/>
            <person name="Kuwahara H."/>
            <person name="Kozuka-Hata H."/>
            <person name="Shin-I T."/>
            <person name="Minakuchi Y."/>
            <person name="Ohishi K."/>
            <person name="Motoyama A."/>
            <person name="Aizu T."/>
            <person name="Enomoto A."/>
            <person name="Kondo K."/>
            <person name="Tanaka S."/>
            <person name="Hara Y."/>
            <person name="Koshikawa S."/>
            <person name="Sagara H."/>
            <person name="Miura T."/>
            <person name="Yokobori S."/>
            <person name="Miyagawa K."/>
            <person name="Suzuki Y."/>
            <person name="Kubo T."/>
            <person name="Oyama M."/>
            <person name="Kohara Y."/>
            <person name="Fujiyama A."/>
            <person name="Arakawa K."/>
            <person name="Katayama T."/>
            <person name="Toyoda A."/>
            <person name="Kunieda T."/>
        </authorList>
    </citation>
    <scope>NUCLEOTIDE SEQUENCE [LARGE SCALE GENOMIC DNA]</scope>
    <source>
        <strain evidence="10 11">YOKOZUNA-1</strain>
    </source>
</reference>
<dbReference type="InterPro" id="IPR007209">
    <property type="entry name" value="RNaseL-inhib-like_metal-bd_dom"/>
</dbReference>
<comment type="similarity">
    <text evidence="6">Belongs to the TDD superfamily. TSR3 family.</text>
</comment>
<dbReference type="GO" id="GO:0000455">
    <property type="term" value="P:enzyme-directed rRNA pseudouridine synthesis"/>
    <property type="evidence" value="ECO:0007669"/>
    <property type="project" value="UniProtKB-UniRule"/>
</dbReference>
<dbReference type="InterPro" id="IPR022968">
    <property type="entry name" value="Tsr3-like"/>
</dbReference>
<evidence type="ECO:0000256" key="5">
    <source>
        <dbReference type="ARBA" id="ARBA00022691"/>
    </source>
</evidence>
<feature type="compositionally biased region" description="Basic and acidic residues" evidence="7">
    <location>
        <begin position="23"/>
        <end position="42"/>
    </location>
</feature>
<dbReference type="InterPro" id="IPR007177">
    <property type="entry name" value="Tsr3_C"/>
</dbReference>
<dbReference type="GO" id="GO:0030490">
    <property type="term" value="P:maturation of SSU-rRNA"/>
    <property type="evidence" value="ECO:0007669"/>
    <property type="project" value="TreeGrafter"/>
</dbReference>
<comment type="catalytic activity">
    <reaction evidence="6">
        <text>an N(1)-methylpseudouridine in rRNA + S-adenosyl-L-methionine = N(1)-methyl-N(3)-[(3S)-3-amino-3-carboxypropyl]pseudouridine in rRNA + S-methyl-5'-thioadenosine + H(+)</text>
        <dbReference type="Rhea" id="RHEA:63296"/>
        <dbReference type="Rhea" id="RHEA-COMP:11634"/>
        <dbReference type="Rhea" id="RHEA-COMP:16310"/>
        <dbReference type="ChEBI" id="CHEBI:15378"/>
        <dbReference type="ChEBI" id="CHEBI:17509"/>
        <dbReference type="ChEBI" id="CHEBI:59789"/>
        <dbReference type="ChEBI" id="CHEBI:74890"/>
        <dbReference type="ChEBI" id="CHEBI:146234"/>
        <dbReference type="EC" id="2.5.1.157"/>
    </reaction>
</comment>
<accession>A0A1D1UJP1</accession>
<feature type="compositionally biased region" description="Acidic residues" evidence="7">
    <location>
        <begin position="79"/>
        <end position="90"/>
    </location>
</feature>
<feature type="domain" description="RNase L inhibitor RLI-like possible metal-binding" evidence="9">
    <location>
        <begin position="98"/>
        <end position="125"/>
    </location>
</feature>
<dbReference type="Proteomes" id="UP000186922">
    <property type="component" value="Unassembled WGS sequence"/>
</dbReference>
<gene>
    <name evidence="10" type="primary">RvY_02418-1</name>
    <name evidence="10" type="synonym">RvY_02418.1</name>
    <name evidence="10" type="ORF">RvY_02418</name>
</gene>
<keyword evidence="5 6" id="KW-0949">S-adenosyl-L-methionine</keyword>
<dbReference type="EMBL" id="BDGG01000001">
    <property type="protein sequence ID" value="GAU89926.1"/>
    <property type="molecule type" value="Genomic_DNA"/>
</dbReference>
<dbReference type="STRING" id="947166.A0A1D1UJP1"/>
<feature type="domain" description="16S/18S rRNA aminocarboxypropyltransferase Tsr3 C-terminal" evidence="8">
    <location>
        <begin position="135"/>
        <end position="261"/>
    </location>
</feature>
<dbReference type="GO" id="GO:0106388">
    <property type="term" value="F:rRNA small subunit aminocarboxypropyltransferase activity"/>
    <property type="evidence" value="ECO:0007669"/>
    <property type="project" value="UniProtKB-EC"/>
</dbReference>
<dbReference type="Pfam" id="PF04068">
    <property type="entry name" value="Fer4_RLI"/>
    <property type="match status" value="1"/>
</dbReference>
<comment type="caution">
    <text evidence="6">Lacks conserved residue(s) required for the propagation of feature annotation.</text>
</comment>
<dbReference type="HAMAP" id="MF_01116">
    <property type="entry name" value="TSR3"/>
    <property type="match status" value="1"/>
</dbReference>
<feature type="binding site" evidence="6">
    <location>
        <position position="184"/>
    </location>
    <ligand>
        <name>S-adenosyl-L-methionine</name>
        <dbReference type="ChEBI" id="CHEBI:59789"/>
    </ligand>
</feature>
<organism evidence="10 11">
    <name type="scientific">Ramazzottius varieornatus</name>
    <name type="common">Water bear</name>
    <name type="synonym">Tardigrade</name>
    <dbReference type="NCBI Taxonomy" id="947166"/>
    <lineage>
        <taxon>Eukaryota</taxon>
        <taxon>Metazoa</taxon>
        <taxon>Ecdysozoa</taxon>
        <taxon>Tardigrada</taxon>
        <taxon>Eutardigrada</taxon>
        <taxon>Parachela</taxon>
        <taxon>Hypsibioidea</taxon>
        <taxon>Ramazzottiidae</taxon>
        <taxon>Ramazzottius</taxon>
    </lineage>
</organism>
<dbReference type="Pfam" id="PF04034">
    <property type="entry name" value="Ribo_biogen_C"/>
    <property type="match status" value="1"/>
</dbReference>
<evidence type="ECO:0000259" key="8">
    <source>
        <dbReference type="Pfam" id="PF04034"/>
    </source>
</evidence>
<sequence>MPPKHRTRGGKKPHPGARHVERRRPDPEEKLEAGAERADQLYKRINISKNEASDTDLNSELEETKEAEAISDGDRSNTEEDEDGEKEEYWEPSRLPFPLAMWDFDQCDPKRCTGRKLSRLGYVRRLAVRDRFGGVVLTPSASACVSNEDKAIIEKGGIAVVDCSWAQLASTPFARLKGANTRLLPFLIAANPVNYGKPCKLSCVEAYAAALFIVDRENWCDILLNKFKWGHSFKELNLEILRKYQACATSADIIETQNEYMKKLDEEGEARTKGFDEVDDSLEFYNPNRQPPRDFPPDELSSRESSSD</sequence>
<feature type="compositionally biased region" description="Basic residues" evidence="7">
    <location>
        <begin position="1"/>
        <end position="22"/>
    </location>
</feature>
<dbReference type="AlphaFoldDB" id="A0A1D1UJP1"/>
<keyword evidence="4 6" id="KW-0808">Transferase</keyword>
<comment type="caution">
    <text evidence="10">The sequence shown here is derived from an EMBL/GenBank/DDBJ whole genome shotgun (WGS) entry which is preliminary data.</text>
</comment>
<feature type="compositionally biased region" description="Basic and acidic residues" evidence="7">
    <location>
        <begin position="291"/>
        <end position="308"/>
    </location>
</feature>
<feature type="region of interest" description="Disordered" evidence="7">
    <location>
        <begin position="276"/>
        <end position="308"/>
    </location>
</feature>
<evidence type="ECO:0000313" key="10">
    <source>
        <dbReference type="EMBL" id="GAU89926.1"/>
    </source>
</evidence>
<dbReference type="OrthoDB" id="10262062at2759"/>
<name>A0A1D1UJP1_RAMVA</name>
<evidence type="ECO:0000256" key="3">
    <source>
        <dbReference type="ARBA" id="ARBA00022552"/>
    </source>
</evidence>
<keyword evidence="3 6" id="KW-0698">rRNA processing</keyword>
<proteinExistence type="inferred from homology"/>
<evidence type="ECO:0000259" key="9">
    <source>
        <dbReference type="Pfam" id="PF04068"/>
    </source>
</evidence>
<feature type="compositionally biased region" description="Basic and acidic residues" evidence="7">
    <location>
        <begin position="62"/>
        <end position="78"/>
    </location>
</feature>
<comment type="function">
    <text evidence="6">Aminocarboxypropyltransferase that catalyzes the aminocarboxypropyl transfer on pseudouridine in 18S rRNA. It constitutes the last step in biosynthesis of the hypermodified N1-methyl-N3-(3-amino-3-carboxypropyl) pseudouridine (m1acp3-Psi).</text>
</comment>
<keyword evidence="2 6" id="KW-0690">Ribosome biogenesis</keyword>
<evidence type="ECO:0000256" key="2">
    <source>
        <dbReference type="ARBA" id="ARBA00022517"/>
    </source>
</evidence>
<evidence type="ECO:0000256" key="7">
    <source>
        <dbReference type="SAM" id="MobiDB-lite"/>
    </source>
</evidence>
<keyword evidence="1" id="KW-0963">Cytoplasm</keyword>
<feature type="binding site" evidence="6">
    <location>
        <position position="161"/>
    </location>
    <ligand>
        <name>S-adenosyl-L-methionine</name>
        <dbReference type="ChEBI" id="CHEBI:59789"/>
    </ligand>
</feature>
<dbReference type="EC" id="2.5.1.157" evidence="6"/>
<evidence type="ECO:0000256" key="1">
    <source>
        <dbReference type="ARBA" id="ARBA00022490"/>
    </source>
</evidence>
<evidence type="ECO:0000256" key="4">
    <source>
        <dbReference type="ARBA" id="ARBA00022679"/>
    </source>
</evidence>
<dbReference type="GO" id="GO:1904047">
    <property type="term" value="F:S-adenosyl-L-methionine binding"/>
    <property type="evidence" value="ECO:0007669"/>
    <property type="project" value="UniProtKB-UniRule"/>
</dbReference>
<dbReference type="PANTHER" id="PTHR20426">
    <property type="entry name" value="RIBOSOME BIOGENESIS PROTEIN TSR3 HOMOLOG"/>
    <property type="match status" value="1"/>
</dbReference>
<protein>
    <recommendedName>
        <fullName evidence="6">18S rRNA aminocarboxypropyltransferase</fullName>
        <ecNumber evidence="6">2.5.1.157</ecNumber>
    </recommendedName>
</protein>
<evidence type="ECO:0000313" key="11">
    <source>
        <dbReference type="Proteomes" id="UP000186922"/>
    </source>
</evidence>
<feature type="binding site" evidence="6">
    <location>
        <position position="113"/>
    </location>
    <ligand>
        <name>S-adenosyl-L-methionine</name>
        <dbReference type="ChEBI" id="CHEBI:59789"/>
    </ligand>
</feature>